<dbReference type="EMBL" id="GEDG01034008">
    <property type="protein sequence ID" value="JAP09955.1"/>
    <property type="molecule type" value="Transcribed_RNA"/>
</dbReference>
<organism evidence="1">
    <name type="scientific">Solanum chacoense</name>
    <name type="common">Chaco potato</name>
    <dbReference type="NCBI Taxonomy" id="4108"/>
    <lineage>
        <taxon>Eukaryota</taxon>
        <taxon>Viridiplantae</taxon>
        <taxon>Streptophyta</taxon>
        <taxon>Embryophyta</taxon>
        <taxon>Tracheophyta</taxon>
        <taxon>Spermatophyta</taxon>
        <taxon>Magnoliopsida</taxon>
        <taxon>eudicotyledons</taxon>
        <taxon>Gunneridae</taxon>
        <taxon>Pentapetalae</taxon>
        <taxon>asterids</taxon>
        <taxon>lamiids</taxon>
        <taxon>Solanales</taxon>
        <taxon>Solanaceae</taxon>
        <taxon>Solanoideae</taxon>
        <taxon>Solaneae</taxon>
        <taxon>Solanum</taxon>
    </lineage>
</organism>
<sequence>MMLCTIKINYWLSTKIQICFFSHSIEFFMLRDNIHHVHCMGVPKAKDYIKPLKVKPAEKLVEEVHCP</sequence>
<dbReference type="AlphaFoldDB" id="A0A0V0GPV5"/>
<proteinExistence type="predicted"/>
<protein>
    <submittedName>
        <fullName evidence="1">Putative ovule protein</fullName>
    </submittedName>
</protein>
<name>A0A0V0GPV5_SOLCH</name>
<evidence type="ECO:0000313" key="1">
    <source>
        <dbReference type="EMBL" id="JAP09955.1"/>
    </source>
</evidence>
<accession>A0A0V0GPV5</accession>
<reference evidence="1" key="1">
    <citation type="submission" date="2015-12" db="EMBL/GenBank/DDBJ databases">
        <title>Gene expression during late stages of embryo sac development: a critical building block for successful pollen-pistil interactions.</title>
        <authorList>
            <person name="Liu Y."/>
            <person name="Joly V."/>
            <person name="Sabar M."/>
            <person name="Matton D.P."/>
        </authorList>
    </citation>
    <scope>NUCLEOTIDE SEQUENCE</scope>
</reference>